<evidence type="ECO:0000313" key="4">
    <source>
        <dbReference type="EMBL" id="ORX94719.1"/>
    </source>
</evidence>
<sequence length="263" mass="29139">MPPLHLSGTSRALYRVFIAPSLSPALRIAANKSPRTLTPSSLSLLPQTWIRPKVFKRDTQRHALSDTYTLDTAINSPTVNLVDLQGRFHAQVSLNDTLNSLDRSLYHILQVSPGKVDEFGRPGRSNPPTCKVISKMDLRQQHKLKLDIARKQARGISSGPALKNLELNWAIDENDLRHRLKKMTGFLKEGRKVEVLLGPKRRGRVATTTECQALLAKVRDAVAECKGAKESKEPDGKIGGVVTLVFEGKKVEKKVDENSDAPI</sequence>
<dbReference type="SUPFAM" id="SSF55200">
    <property type="entry name" value="Translation initiation factor IF3, C-terminal domain"/>
    <property type="match status" value="1"/>
</dbReference>
<evidence type="ECO:0000256" key="2">
    <source>
        <dbReference type="ARBA" id="ARBA00022540"/>
    </source>
</evidence>
<dbReference type="PANTHER" id="PTHR10938:SF0">
    <property type="entry name" value="TRANSLATION INITIATION FACTOR IF-3, MITOCHONDRIAL"/>
    <property type="match status" value="1"/>
</dbReference>
<organism evidence="4 5">
    <name type="scientific">Clohesyomyces aquaticus</name>
    <dbReference type="NCBI Taxonomy" id="1231657"/>
    <lineage>
        <taxon>Eukaryota</taxon>
        <taxon>Fungi</taxon>
        <taxon>Dikarya</taxon>
        <taxon>Ascomycota</taxon>
        <taxon>Pezizomycotina</taxon>
        <taxon>Dothideomycetes</taxon>
        <taxon>Pleosporomycetidae</taxon>
        <taxon>Pleosporales</taxon>
        <taxon>Lindgomycetaceae</taxon>
        <taxon>Clohesyomyces</taxon>
    </lineage>
</organism>
<dbReference type="PANTHER" id="PTHR10938">
    <property type="entry name" value="TRANSLATION INITIATION FACTOR IF-3"/>
    <property type="match status" value="1"/>
</dbReference>
<comment type="caution">
    <text evidence="4">The sequence shown here is derived from an EMBL/GenBank/DDBJ whole genome shotgun (WGS) entry which is preliminary data.</text>
</comment>
<evidence type="ECO:0008006" key="6">
    <source>
        <dbReference type="Google" id="ProtNLM"/>
    </source>
</evidence>
<evidence type="ECO:0000256" key="1">
    <source>
        <dbReference type="ARBA" id="ARBA00005439"/>
    </source>
</evidence>
<dbReference type="Proteomes" id="UP000193144">
    <property type="component" value="Unassembled WGS sequence"/>
</dbReference>
<dbReference type="InterPro" id="IPR036788">
    <property type="entry name" value="T_IF-3_C_sf"/>
</dbReference>
<dbReference type="GO" id="GO:0032790">
    <property type="term" value="P:ribosome disassembly"/>
    <property type="evidence" value="ECO:0007669"/>
    <property type="project" value="TreeGrafter"/>
</dbReference>
<dbReference type="GO" id="GO:0043022">
    <property type="term" value="F:ribosome binding"/>
    <property type="evidence" value="ECO:0007669"/>
    <property type="project" value="TreeGrafter"/>
</dbReference>
<dbReference type="STRING" id="1231657.A0A1Y1Y9M6"/>
<dbReference type="GO" id="GO:0003743">
    <property type="term" value="F:translation initiation factor activity"/>
    <property type="evidence" value="ECO:0007669"/>
    <property type="project" value="UniProtKB-KW"/>
</dbReference>
<accession>A0A1Y1Y9M6</accession>
<name>A0A1Y1Y9M6_9PLEO</name>
<dbReference type="InterPro" id="IPR001288">
    <property type="entry name" value="Translation_initiation_fac_3"/>
</dbReference>
<dbReference type="AlphaFoldDB" id="A0A1Y1Y9M6"/>
<evidence type="ECO:0000256" key="3">
    <source>
        <dbReference type="ARBA" id="ARBA00022917"/>
    </source>
</evidence>
<dbReference type="GO" id="GO:0005739">
    <property type="term" value="C:mitochondrion"/>
    <property type="evidence" value="ECO:0007669"/>
    <property type="project" value="TreeGrafter"/>
</dbReference>
<evidence type="ECO:0000313" key="5">
    <source>
        <dbReference type="Proteomes" id="UP000193144"/>
    </source>
</evidence>
<keyword evidence="3" id="KW-0648">Protein biosynthesis</keyword>
<proteinExistence type="inferred from homology"/>
<dbReference type="OrthoDB" id="21573at2759"/>
<reference evidence="4 5" key="1">
    <citation type="submission" date="2016-07" db="EMBL/GenBank/DDBJ databases">
        <title>Pervasive Adenine N6-methylation of Active Genes in Fungi.</title>
        <authorList>
            <consortium name="DOE Joint Genome Institute"/>
            <person name="Mondo S.J."/>
            <person name="Dannebaum R.O."/>
            <person name="Kuo R.C."/>
            <person name="Labutti K."/>
            <person name="Haridas S."/>
            <person name="Kuo A."/>
            <person name="Salamov A."/>
            <person name="Ahrendt S.R."/>
            <person name="Lipzen A."/>
            <person name="Sullivan W."/>
            <person name="Andreopoulos W.B."/>
            <person name="Clum A."/>
            <person name="Lindquist E."/>
            <person name="Daum C."/>
            <person name="Ramamoorthy G.K."/>
            <person name="Gryganskyi A."/>
            <person name="Culley D."/>
            <person name="Magnuson J.K."/>
            <person name="James T.Y."/>
            <person name="O'Malley M.A."/>
            <person name="Stajich J.E."/>
            <person name="Spatafora J.W."/>
            <person name="Visel A."/>
            <person name="Grigoriev I.V."/>
        </authorList>
    </citation>
    <scope>NUCLEOTIDE SEQUENCE [LARGE SCALE GENOMIC DNA]</scope>
    <source>
        <strain evidence="4 5">CBS 115471</strain>
    </source>
</reference>
<protein>
    <recommendedName>
        <fullName evidence="6">Translation initiation factor IF-3, C-terminal domain-domain-containing protein</fullName>
    </recommendedName>
</protein>
<comment type="similarity">
    <text evidence="1">Belongs to the IF-3 family.</text>
</comment>
<dbReference type="EMBL" id="MCFA01000301">
    <property type="protein sequence ID" value="ORX94719.1"/>
    <property type="molecule type" value="Genomic_DNA"/>
</dbReference>
<keyword evidence="5" id="KW-1185">Reference proteome</keyword>
<keyword evidence="2" id="KW-0396">Initiation factor</keyword>
<dbReference type="Gene3D" id="3.30.110.10">
    <property type="entry name" value="Translation initiation factor 3 (IF-3), C-terminal domain"/>
    <property type="match status" value="1"/>
</dbReference>
<gene>
    <name evidence="4" type="ORF">BCR34DRAFT_219602</name>
</gene>
<dbReference type="GO" id="GO:0070124">
    <property type="term" value="P:mitochondrial translational initiation"/>
    <property type="evidence" value="ECO:0007669"/>
    <property type="project" value="TreeGrafter"/>
</dbReference>